<name>A0A0F3GU32_9BACT</name>
<dbReference type="Proteomes" id="UP000033423">
    <property type="component" value="Unassembled WGS sequence"/>
</dbReference>
<dbReference type="AlphaFoldDB" id="A0A0F3GU32"/>
<feature type="compositionally biased region" description="Low complexity" evidence="1">
    <location>
        <begin position="30"/>
        <end position="42"/>
    </location>
</feature>
<protein>
    <submittedName>
        <fullName evidence="2">Uncharacterized protein</fullName>
    </submittedName>
</protein>
<proteinExistence type="predicted"/>
<comment type="caution">
    <text evidence="2">The sequence shown here is derived from an EMBL/GenBank/DDBJ whole genome shotgun (WGS) entry which is preliminary data.</text>
</comment>
<sequence>MNDRPSALTWHRHSALLIFLHPQPRPAPPLSSASSKSPAQTPGSWSRYPALPATVSRGRSWRRARCPARAWGTGHASLVPPSGCSPGPSHLPGG</sequence>
<gene>
    <name evidence="2" type="ORF">MBAV_002461</name>
</gene>
<evidence type="ECO:0000313" key="2">
    <source>
        <dbReference type="EMBL" id="KJU85346.1"/>
    </source>
</evidence>
<evidence type="ECO:0000313" key="3">
    <source>
        <dbReference type="Proteomes" id="UP000033423"/>
    </source>
</evidence>
<keyword evidence="3" id="KW-1185">Reference proteome</keyword>
<feature type="region of interest" description="Disordered" evidence="1">
    <location>
        <begin position="21"/>
        <end position="94"/>
    </location>
</feature>
<reference evidence="2 3" key="1">
    <citation type="submission" date="2015-02" db="EMBL/GenBank/DDBJ databases">
        <title>Single-cell genomics of uncultivated deep-branching MTB reveals a conserved set of magnetosome genes.</title>
        <authorList>
            <person name="Kolinko S."/>
            <person name="Richter M."/>
            <person name="Glockner F.O."/>
            <person name="Brachmann A."/>
            <person name="Schuler D."/>
        </authorList>
    </citation>
    <scope>NUCLEOTIDE SEQUENCE [LARGE SCALE GENOMIC DNA]</scope>
    <source>
        <strain evidence="2">TM-1</strain>
    </source>
</reference>
<dbReference type="EMBL" id="LACI01001060">
    <property type="protein sequence ID" value="KJU85346.1"/>
    <property type="molecule type" value="Genomic_DNA"/>
</dbReference>
<organism evidence="2 3">
    <name type="scientific">Candidatus Magnetobacterium bavaricum</name>
    <dbReference type="NCBI Taxonomy" id="29290"/>
    <lineage>
        <taxon>Bacteria</taxon>
        <taxon>Pseudomonadati</taxon>
        <taxon>Nitrospirota</taxon>
        <taxon>Thermodesulfovibrionia</taxon>
        <taxon>Thermodesulfovibrionales</taxon>
        <taxon>Candidatus Magnetobacteriaceae</taxon>
        <taxon>Candidatus Magnetobacterium</taxon>
    </lineage>
</organism>
<evidence type="ECO:0000256" key="1">
    <source>
        <dbReference type="SAM" id="MobiDB-lite"/>
    </source>
</evidence>
<accession>A0A0F3GU32</accession>